<keyword evidence="3" id="KW-1185">Reference proteome</keyword>
<evidence type="ECO:0000313" key="3">
    <source>
        <dbReference type="Proteomes" id="UP000299102"/>
    </source>
</evidence>
<dbReference type="Proteomes" id="UP000299102">
    <property type="component" value="Unassembled WGS sequence"/>
</dbReference>
<accession>A0A4C1ZVP2</accession>
<organism evidence="2 3">
    <name type="scientific">Eumeta variegata</name>
    <name type="common">Bagworm moth</name>
    <name type="synonym">Eumeta japonica</name>
    <dbReference type="NCBI Taxonomy" id="151549"/>
    <lineage>
        <taxon>Eukaryota</taxon>
        <taxon>Metazoa</taxon>
        <taxon>Ecdysozoa</taxon>
        <taxon>Arthropoda</taxon>
        <taxon>Hexapoda</taxon>
        <taxon>Insecta</taxon>
        <taxon>Pterygota</taxon>
        <taxon>Neoptera</taxon>
        <taxon>Endopterygota</taxon>
        <taxon>Lepidoptera</taxon>
        <taxon>Glossata</taxon>
        <taxon>Ditrysia</taxon>
        <taxon>Tineoidea</taxon>
        <taxon>Psychidae</taxon>
        <taxon>Oiketicinae</taxon>
        <taxon>Eumeta</taxon>
    </lineage>
</organism>
<evidence type="ECO:0000256" key="1">
    <source>
        <dbReference type="SAM" id="MobiDB-lite"/>
    </source>
</evidence>
<proteinExistence type="predicted"/>
<gene>
    <name evidence="2" type="ORF">EVAR_66476_1</name>
</gene>
<sequence>MIIERLKKTVSQHLLPGTPSTAFSNTVQFPKHHPSPRSHIDSHAQLPHEKSIDERHVRALRSAGAQAPTRRPSVRVDKRRVRRQSSEMRSQ</sequence>
<feature type="compositionally biased region" description="Basic and acidic residues" evidence="1">
    <location>
        <begin position="38"/>
        <end position="57"/>
    </location>
</feature>
<name>A0A4C1ZVP2_EUMVA</name>
<dbReference type="EMBL" id="BGZK01002323">
    <property type="protein sequence ID" value="GBP92931.1"/>
    <property type="molecule type" value="Genomic_DNA"/>
</dbReference>
<feature type="region of interest" description="Disordered" evidence="1">
    <location>
        <begin position="13"/>
        <end position="91"/>
    </location>
</feature>
<reference evidence="2 3" key="1">
    <citation type="journal article" date="2019" name="Commun. Biol.">
        <title>The bagworm genome reveals a unique fibroin gene that provides high tensile strength.</title>
        <authorList>
            <person name="Kono N."/>
            <person name="Nakamura H."/>
            <person name="Ohtoshi R."/>
            <person name="Tomita M."/>
            <person name="Numata K."/>
            <person name="Arakawa K."/>
        </authorList>
    </citation>
    <scope>NUCLEOTIDE SEQUENCE [LARGE SCALE GENOMIC DNA]</scope>
</reference>
<feature type="compositionally biased region" description="Polar residues" evidence="1">
    <location>
        <begin position="18"/>
        <end position="28"/>
    </location>
</feature>
<protein>
    <submittedName>
        <fullName evidence="2">Uncharacterized protein</fullName>
    </submittedName>
</protein>
<dbReference type="AlphaFoldDB" id="A0A4C1ZVP2"/>
<comment type="caution">
    <text evidence="2">The sequence shown here is derived from an EMBL/GenBank/DDBJ whole genome shotgun (WGS) entry which is preliminary data.</text>
</comment>
<evidence type="ECO:0000313" key="2">
    <source>
        <dbReference type="EMBL" id="GBP92931.1"/>
    </source>
</evidence>